<dbReference type="STRING" id="670483.S7PWI2"/>
<reference evidence="2 3" key="1">
    <citation type="journal article" date="2012" name="Science">
        <title>The Paleozoic origin of enzymatic lignin decomposition reconstructed from 31 fungal genomes.</title>
        <authorList>
            <person name="Floudas D."/>
            <person name="Binder M."/>
            <person name="Riley R."/>
            <person name="Barry K."/>
            <person name="Blanchette R.A."/>
            <person name="Henrissat B."/>
            <person name="Martinez A.T."/>
            <person name="Otillar R."/>
            <person name="Spatafora J.W."/>
            <person name="Yadav J.S."/>
            <person name="Aerts A."/>
            <person name="Benoit I."/>
            <person name="Boyd A."/>
            <person name="Carlson A."/>
            <person name="Copeland A."/>
            <person name="Coutinho P.M."/>
            <person name="de Vries R.P."/>
            <person name="Ferreira P."/>
            <person name="Findley K."/>
            <person name="Foster B."/>
            <person name="Gaskell J."/>
            <person name="Glotzer D."/>
            <person name="Gorecki P."/>
            <person name="Heitman J."/>
            <person name="Hesse C."/>
            <person name="Hori C."/>
            <person name="Igarashi K."/>
            <person name="Jurgens J.A."/>
            <person name="Kallen N."/>
            <person name="Kersten P."/>
            <person name="Kohler A."/>
            <person name="Kuees U."/>
            <person name="Kumar T.K.A."/>
            <person name="Kuo A."/>
            <person name="LaButti K."/>
            <person name="Larrondo L.F."/>
            <person name="Lindquist E."/>
            <person name="Ling A."/>
            <person name="Lombard V."/>
            <person name="Lucas S."/>
            <person name="Lundell T."/>
            <person name="Martin R."/>
            <person name="McLaughlin D.J."/>
            <person name="Morgenstern I."/>
            <person name="Morin E."/>
            <person name="Murat C."/>
            <person name="Nagy L.G."/>
            <person name="Nolan M."/>
            <person name="Ohm R.A."/>
            <person name="Patyshakuliyeva A."/>
            <person name="Rokas A."/>
            <person name="Ruiz-Duenas F.J."/>
            <person name="Sabat G."/>
            <person name="Salamov A."/>
            <person name="Samejima M."/>
            <person name="Schmutz J."/>
            <person name="Slot J.C."/>
            <person name="St John F."/>
            <person name="Stenlid J."/>
            <person name="Sun H."/>
            <person name="Sun S."/>
            <person name="Syed K."/>
            <person name="Tsang A."/>
            <person name="Wiebenga A."/>
            <person name="Young D."/>
            <person name="Pisabarro A."/>
            <person name="Eastwood D.C."/>
            <person name="Martin F."/>
            <person name="Cullen D."/>
            <person name="Grigoriev I.V."/>
            <person name="Hibbett D.S."/>
        </authorList>
    </citation>
    <scope>NUCLEOTIDE SEQUENCE [LARGE SCALE GENOMIC DNA]</scope>
    <source>
        <strain evidence="2 3">ATCC 11539</strain>
    </source>
</reference>
<dbReference type="OMA" id="MERCELN"/>
<dbReference type="InterPro" id="IPR018620">
    <property type="entry name" value="Ubiquitin3-bd_protein_But2_C"/>
</dbReference>
<evidence type="ECO:0000259" key="1">
    <source>
        <dbReference type="Pfam" id="PF09792"/>
    </source>
</evidence>
<evidence type="ECO:0000313" key="2">
    <source>
        <dbReference type="EMBL" id="EPQ51898.1"/>
    </source>
</evidence>
<feature type="domain" description="Ubiquitin 3 binding protein But2 C-terminal" evidence="1">
    <location>
        <begin position="58"/>
        <end position="175"/>
    </location>
</feature>
<dbReference type="HOGENOM" id="CLU_055652_1_0_1"/>
<dbReference type="eggNOG" id="ENOG502RBY7">
    <property type="taxonomic scope" value="Eukaryota"/>
</dbReference>
<sequence length="191" mass="21892">MGFDNLKRPLFNERRTLINYPAVVMQIDQDAQAVIFDDDPKRYMARIGTISPEDRQIRVTRSVSTIVQFRVLDYGMEWCDLQLTIPLNSDDSVQICDGNMALAIHRLNASSLLNGKKLGYKARPARVSKIAEIELSKMKDVDFRRRVSCRMGEVLTFEIVHSSVESDCYVEWWQDPDKSTTAVYVVQHSTA</sequence>
<name>S7PWI2_GLOTA</name>
<keyword evidence="3" id="KW-1185">Reference proteome</keyword>
<dbReference type="Pfam" id="PF09792">
    <property type="entry name" value="But2"/>
    <property type="match status" value="1"/>
</dbReference>
<dbReference type="GeneID" id="19309022"/>
<proteinExistence type="predicted"/>
<dbReference type="KEGG" id="gtr:GLOTRDRAFT_80906"/>
<evidence type="ECO:0000313" key="3">
    <source>
        <dbReference type="Proteomes" id="UP000030669"/>
    </source>
</evidence>
<dbReference type="OrthoDB" id="61113at2759"/>
<gene>
    <name evidence="2" type="ORF">GLOTRDRAFT_80906</name>
</gene>
<dbReference type="AlphaFoldDB" id="S7PWI2"/>
<organism evidence="2 3">
    <name type="scientific">Gloeophyllum trabeum (strain ATCC 11539 / FP-39264 / Madison 617)</name>
    <name type="common">Brown rot fungus</name>
    <dbReference type="NCBI Taxonomy" id="670483"/>
    <lineage>
        <taxon>Eukaryota</taxon>
        <taxon>Fungi</taxon>
        <taxon>Dikarya</taxon>
        <taxon>Basidiomycota</taxon>
        <taxon>Agaricomycotina</taxon>
        <taxon>Agaricomycetes</taxon>
        <taxon>Gloeophyllales</taxon>
        <taxon>Gloeophyllaceae</taxon>
        <taxon>Gloeophyllum</taxon>
    </lineage>
</organism>
<accession>S7PWI2</accession>
<dbReference type="Proteomes" id="UP000030669">
    <property type="component" value="Unassembled WGS sequence"/>
</dbReference>
<protein>
    <recommendedName>
        <fullName evidence="1">Ubiquitin 3 binding protein But2 C-terminal domain-containing protein</fullName>
    </recommendedName>
</protein>
<dbReference type="RefSeq" id="XP_007869778.1">
    <property type="nucleotide sequence ID" value="XM_007871587.1"/>
</dbReference>
<dbReference type="EMBL" id="KB469309">
    <property type="protein sequence ID" value="EPQ51898.1"/>
    <property type="molecule type" value="Genomic_DNA"/>
</dbReference>